<dbReference type="AlphaFoldDB" id="A0A5Q4VE19"/>
<dbReference type="OrthoDB" id="10004458at2"/>
<accession>A0A5Q4VE19</accession>
<reference evidence="1 2" key="1">
    <citation type="submission" date="2019-06" db="EMBL/GenBank/DDBJ databases">
        <title>Desulfobotulus mexicanus sp. nov., a novel sulfate-reducing bacterium isolated from the sediment of an alkaline crater lake in Mexico.</title>
        <authorList>
            <person name="Hirschler-Rea A."/>
        </authorList>
    </citation>
    <scope>NUCLEOTIDE SEQUENCE [LARGE SCALE GENOMIC DNA]</scope>
    <source>
        <strain evidence="1 2">PAR22N</strain>
    </source>
</reference>
<proteinExistence type="predicted"/>
<gene>
    <name evidence="1" type="ORF">FIM25_03300</name>
</gene>
<name>A0A5Q4VE19_9BACT</name>
<protein>
    <submittedName>
        <fullName evidence="1">Uncharacterized protein</fullName>
    </submittedName>
</protein>
<dbReference type="Proteomes" id="UP000321899">
    <property type="component" value="Unassembled WGS sequence"/>
</dbReference>
<evidence type="ECO:0000313" key="2">
    <source>
        <dbReference type="Proteomes" id="UP000321899"/>
    </source>
</evidence>
<dbReference type="EMBL" id="VDMB01000002">
    <property type="protein sequence ID" value="TYT75934.1"/>
    <property type="molecule type" value="Genomic_DNA"/>
</dbReference>
<evidence type="ECO:0000313" key="1">
    <source>
        <dbReference type="EMBL" id="TYT75934.1"/>
    </source>
</evidence>
<dbReference type="RefSeq" id="WP_139446255.1">
    <property type="nucleotide sequence ID" value="NZ_VDMB01000002.1"/>
</dbReference>
<keyword evidence="2" id="KW-1185">Reference proteome</keyword>
<comment type="caution">
    <text evidence="1">The sequence shown here is derived from an EMBL/GenBank/DDBJ whole genome shotgun (WGS) entry which is preliminary data.</text>
</comment>
<sequence length="203" mass="23473">MIPYQHKDGNLDTTNLKATELADTVIASGKEYSWSTISHWYSKQDLFQNSPSIYDIGRSENFFLALSFAKIMEPDFSINAMKDLRGGSILIRLYSHETDTPVYYKIQKNLLYSKDLLEKRHKSYWIFMLEKVFVYHCRESLSEIKANSYLDVLKKVSFKEALTILAGKTKAANMMEFKTKAGIEIKEKNSWTGKDRSKAAQRP</sequence>
<organism evidence="1 2">
    <name type="scientific">Desulfobotulus mexicanus</name>
    <dbReference type="NCBI Taxonomy" id="2586642"/>
    <lineage>
        <taxon>Bacteria</taxon>
        <taxon>Pseudomonadati</taxon>
        <taxon>Thermodesulfobacteriota</taxon>
        <taxon>Desulfobacteria</taxon>
        <taxon>Desulfobacterales</taxon>
        <taxon>Desulfobacteraceae</taxon>
        <taxon>Desulfobotulus</taxon>
    </lineage>
</organism>